<evidence type="ECO:0000313" key="3">
    <source>
        <dbReference type="EMBL" id="KJH69686.1"/>
    </source>
</evidence>
<keyword evidence="1" id="KW-0472">Membrane</keyword>
<comment type="caution">
    <text evidence="3">The sequence shown here is derived from an EMBL/GenBank/DDBJ whole genome shotgun (WGS) entry which is preliminary data.</text>
</comment>
<dbReference type="AlphaFoldDB" id="A0A0D8ZR69"/>
<dbReference type="PATRIC" id="fig|1618023.3.peg.3004"/>
<evidence type="ECO:0000259" key="2">
    <source>
        <dbReference type="Pfam" id="PF20522"/>
    </source>
</evidence>
<dbReference type="PANTHER" id="PTHR36046">
    <property type="entry name" value="PROTEIN, PUTATIVE-RELATED"/>
    <property type="match status" value="1"/>
</dbReference>
<gene>
    <name evidence="3" type="ORF">UH38_22435</name>
</gene>
<dbReference type="Pfam" id="PF20522">
    <property type="entry name" value="DUF6737"/>
    <property type="match status" value="1"/>
</dbReference>
<keyword evidence="1" id="KW-1133">Transmembrane helix</keyword>
<dbReference type="RefSeq" id="WP_045056937.1">
    <property type="nucleotide sequence ID" value="NZ_CAWMDP010000035.1"/>
</dbReference>
<dbReference type="PANTHER" id="PTHR36046:SF1">
    <property type="entry name" value="DUF6737 DOMAIN-CONTAINING PROTEIN"/>
    <property type="match status" value="1"/>
</dbReference>
<feature type="transmembrane region" description="Helical" evidence="1">
    <location>
        <begin position="44"/>
        <end position="65"/>
    </location>
</feature>
<dbReference type="STRING" id="1618023.UH38_22435"/>
<evidence type="ECO:0000313" key="4">
    <source>
        <dbReference type="Proteomes" id="UP000032452"/>
    </source>
</evidence>
<protein>
    <recommendedName>
        <fullName evidence="2">DUF6737 domain-containing protein</fullName>
    </recommendedName>
</protein>
<keyword evidence="1" id="KW-0812">Transmembrane</keyword>
<keyword evidence="4" id="KW-1185">Reference proteome</keyword>
<feature type="domain" description="DUF6737" evidence="2">
    <location>
        <begin position="12"/>
        <end position="68"/>
    </location>
</feature>
<organism evidence="3 4">
    <name type="scientific">Aliterella atlantica CENA595</name>
    <dbReference type="NCBI Taxonomy" id="1618023"/>
    <lineage>
        <taxon>Bacteria</taxon>
        <taxon>Bacillati</taxon>
        <taxon>Cyanobacteriota</taxon>
        <taxon>Cyanophyceae</taxon>
        <taxon>Chroococcidiopsidales</taxon>
        <taxon>Aliterellaceae</taxon>
        <taxon>Aliterella</taxon>
    </lineage>
</organism>
<accession>A0A0D8ZR69</accession>
<name>A0A0D8ZR69_9CYAN</name>
<feature type="transmembrane region" description="Helical" evidence="1">
    <location>
        <begin position="20"/>
        <end position="38"/>
    </location>
</feature>
<reference evidence="3 4" key="1">
    <citation type="submission" date="2015-02" db="EMBL/GenBank/DDBJ databases">
        <title>Draft genome of a novel marine cyanobacterium (Chroococcales) isolated from South Atlantic Ocean.</title>
        <authorList>
            <person name="Rigonato J."/>
            <person name="Alvarenga D.O."/>
            <person name="Branco L.H."/>
            <person name="Varani A.M."/>
            <person name="Brandini F.P."/>
            <person name="Fiore M.F."/>
        </authorList>
    </citation>
    <scope>NUCLEOTIDE SEQUENCE [LARGE SCALE GENOMIC DNA]</scope>
    <source>
        <strain evidence="3 4">CENA595</strain>
    </source>
</reference>
<sequence length="81" mass="9524">MEQQSPKEIAIDVWEYKPWWCQPWSILLTGIALISGSWLLLHKIWLTAIASVPVIIWMSYFILLYPKLVQRNINLSQSEPK</sequence>
<dbReference type="OrthoDB" id="426582at2"/>
<evidence type="ECO:0000256" key="1">
    <source>
        <dbReference type="SAM" id="Phobius"/>
    </source>
</evidence>
<dbReference type="InterPro" id="IPR046625">
    <property type="entry name" value="DUF6737"/>
</dbReference>
<proteinExistence type="predicted"/>
<dbReference type="EMBL" id="JYON01000036">
    <property type="protein sequence ID" value="KJH69686.1"/>
    <property type="molecule type" value="Genomic_DNA"/>
</dbReference>
<dbReference type="Proteomes" id="UP000032452">
    <property type="component" value="Unassembled WGS sequence"/>
</dbReference>